<dbReference type="InterPro" id="IPR049943">
    <property type="entry name" value="Ser_HO-MeTrfase-like"/>
</dbReference>
<reference evidence="6 7" key="1">
    <citation type="submission" date="2020-08" db="EMBL/GenBank/DDBJ databases">
        <title>Plant Genome Project.</title>
        <authorList>
            <person name="Zhang R.-G."/>
        </authorList>
    </citation>
    <scope>NUCLEOTIDE SEQUENCE [LARGE SCALE GENOMIC DNA]</scope>
    <source>
        <tissue evidence="6">Rhizome</tissue>
    </source>
</reference>
<protein>
    <recommendedName>
        <fullName evidence="5">Serine hydroxymethyltransferase-like domain-containing protein</fullName>
    </recommendedName>
</protein>
<gene>
    <name evidence="6" type="ORF">ZIOFF_025059</name>
</gene>
<feature type="domain" description="Serine hydroxymethyltransferase-like" evidence="5">
    <location>
        <begin position="50"/>
        <end position="142"/>
    </location>
</feature>
<dbReference type="PANTHER" id="PTHR11680">
    <property type="entry name" value="SERINE HYDROXYMETHYLTRANSFERASE"/>
    <property type="match status" value="1"/>
</dbReference>
<proteinExistence type="predicted"/>
<evidence type="ECO:0000256" key="3">
    <source>
        <dbReference type="ARBA" id="ARBA00022898"/>
    </source>
</evidence>
<feature type="transmembrane region" description="Helical" evidence="4">
    <location>
        <begin position="314"/>
        <end position="340"/>
    </location>
</feature>
<keyword evidence="7" id="KW-1185">Reference proteome</keyword>
<evidence type="ECO:0000313" key="6">
    <source>
        <dbReference type="EMBL" id="KAG6514689.1"/>
    </source>
</evidence>
<sequence>MIVFAADLAMKRGKSKTDTLEKANTKKLQIPLSSVMWSPPPLIRVSETLALQGGPHNHQIAALAVALKQAMSPGFEAYARQVRANVVALGNYLMSKGYKLVTDGTENHLVEKLYDLCNITVNKNAVFGDSSALAPGGVRIEPCMVVIVFISGSDLQKEYTNYAYKTLQMVGDTMKDSNKKNAAKKHLLNMLGSISAPAAFAKFPPMSGKVVAAHTANPIHVTSGFIRIYSSTISENVVHGSSQKNGHAHCMLSYSVPDESTRKRQIFTTAYTASLDIVKIIRMSGYGLLVLGSSLNFWYNFLSKILPKQDIITILKKILIGQTTFGPVMAAVFFSVNAFLQGESGNEIFSSSVTGKFLTVLSLHSMLNLFSASAFAILVKVQ</sequence>
<dbReference type="InterPro" id="IPR015424">
    <property type="entry name" value="PyrdxlP-dep_Trfase"/>
</dbReference>
<comment type="cofactor">
    <cofactor evidence="2">
        <name>pyridoxal 5'-phosphate</name>
        <dbReference type="ChEBI" id="CHEBI:597326"/>
    </cofactor>
</comment>
<organism evidence="6 7">
    <name type="scientific">Zingiber officinale</name>
    <name type="common">Ginger</name>
    <name type="synonym">Amomum zingiber</name>
    <dbReference type="NCBI Taxonomy" id="94328"/>
    <lineage>
        <taxon>Eukaryota</taxon>
        <taxon>Viridiplantae</taxon>
        <taxon>Streptophyta</taxon>
        <taxon>Embryophyta</taxon>
        <taxon>Tracheophyta</taxon>
        <taxon>Spermatophyta</taxon>
        <taxon>Magnoliopsida</taxon>
        <taxon>Liliopsida</taxon>
        <taxon>Zingiberales</taxon>
        <taxon>Zingiberaceae</taxon>
        <taxon>Zingiber</taxon>
    </lineage>
</organism>
<evidence type="ECO:0000259" key="5">
    <source>
        <dbReference type="Pfam" id="PF00464"/>
    </source>
</evidence>
<dbReference type="GO" id="GO:0030170">
    <property type="term" value="F:pyridoxal phosphate binding"/>
    <property type="evidence" value="ECO:0007669"/>
    <property type="project" value="TreeGrafter"/>
</dbReference>
<evidence type="ECO:0000313" key="7">
    <source>
        <dbReference type="Proteomes" id="UP000734854"/>
    </source>
</evidence>
<evidence type="ECO:0000256" key="1">
    <source>
        <dbReference type="ARBA" id="ARBA00001528"/>
    </source>
</evidence>
<dbReference type="GO" id="GO:0004372">
    <property type="term" value="F:glycine hydroxymethyltransferase activity"/>
    <property type="evidence" value="ECO:0007669"/>
    <property type="project" value="UniProtKB-EC"/>
</dbReference>
<dbReference type="InterPro" id="IPR015421">
    <property type="entry name" value="PyrdxlP-dep_Trfase_major"/>
</dbReference>
<dbReference type="Gene3D" id="3.90.1150.10">
    <property type="entry name" value="Aspartate Aminotransferase, domain 1"/>
    <property type="match status" value="1"/>
</dbReference>
<dbReference type="UniPathway" id="UPA00193"/>
<dbReference type="GO" id="GO:0005739">
    <property type="term" value="C:mitochondrion"/>
    <property type="evidence" value="ECO:0007669"/>
    <property type="project" value="TreeGrafter"/>
</dbReference>
<feature type="transmembrane region" description="Helical" evidence="4">
    <location>
        <begin position="283"/>
        <end position="302"/>
    </location>
</feature>
<comment type="caution">
    <text evidence="6">The sequence shown here is derived from an EMBL/GenBank/DDBJ whole genome shotgun (WGS) entry which is preliminary data.</text>
</comment>
<dbReference type="InterPro" id="IPR015422">
    <property type="entry name" value="PyrdxlP-dep_Trfase_small"/>
</dbReference>
<dbReference type="SUPFAM" id="SSF53383">
    <property type="entry name" value="PLP-dependent transferases"/>
    <property type="match status" value="1"/>
</dbReference>
<keyword evidence="3" id="KW-0663">Pyridoxal phosphate</keyword>
<accession>A0A8J5H9U2</accession>
<dbReference type="EMBL" id="JACMSC010000007">
    <property type="protein sequence ID" value="KAG6514689.1"/>
    <property type="molecule type" value="Genomic_DNA"/>
</dbReference>
<dbReference type="AlphaFoldDB" id="A0A8J5H9U2"/>
<dbReference type="Proteomes" id="UP000734854">
    <property type="component" value="Unassembled WGS sequence"/>
</dbReference>
<evidence type="ECO:0000256" key="4">
    <source>
        <dbReference type="SAM" id="Phobius"/>
    </source>
</evidence>
<name>A0A8J5H9U2_ZINOF</name>
<dbReference type="InterPro" id="IPR039429">
    <property type="entry name" value="SHMT-like_dom"/>
</dbReference>
<dbReference type="PANTHER" id="PTHR11680:SF35">
    <property type="entry name" value="SERINE HYDROXYMETHYLTRANSFERASE 1"/>
    <property type="match status" value="1"/>
</dbReference>
<keyword evidence="4" id="KW-0812">Transmembrane</keyword>
<dbReference type="GO" id="GO:0035999">
    <property type="term" value="P:tetrahydrofolate interconversion"/>
    <property type="evidence" value="ECO:0007669"/>
    <property type="project" value="UniProtKB-UniPathway"/>
</dbReference>
<dbReference type="Gene3D" id="3.40.640.10">
    <property type="entry name" value="Type I PLP-dependent aspartate aminotransferase-like (Major domain)"/>
    <property type="match status" value="1"/>
</dbReference>
<dbReference type="GO" id="GO:0019264">
    <property type="term" value="P:glycine biosynthetic process from serine"/>
    <property type="evidence" value="ECO:0007669"/>
    <property type="project" value="TreeGrafter"/>
</dbReference>
<feature type="transmembrane region" description="Helical" evidence="4">
    <location>
        <begin position="360"/>
        <end position="379"/>
    </location>
</feature>
<dbReference type="Pfam" id="PF00464">
    <property type="entry name" value="SHMT"/>
    <property type="match status" value="1"/>
</dbReference>
<comment type="catalytic activity">
    <reaction evidence="1">
        <text>(6R)-5,10-methylene-5,6,7,8-tetrahydrofolate + glycine + H2O = (6S)-5,6,7,8-tetrahydrofolate + L-serine</text>
        <dbReference type="Rhea" id="RHEA:15481"/>
        <dbReference type="ChEBI" id="CHEBI:15377"/>
        <dbReference type="ChEBI" id="CHEBI:15636"/>
        <dbReference type="ChEBI" id="CHEBI:33384"/>
        <dbReference type="ChEBI" id="CHEBI:57305"/>
        <dbReference type="ChEBI" id="CHEBI:57453"/>
        <dbReference type="EC" id="2.1.2.1"/>
    </reaction>
</comment>
<keyword evidence="4" id="KW-1133">Transmembrane helix</keyword>
<evidence type="ECO:0000256" key="2">
    <source>
        <dbReference type="ARBA" id="ARBA00001933"/>
    </source>
</evidence>
<keyword evidence="4" id="KW-0472">Membrane</keyword>